<evidence type="ECO:0000313" key="3">
    <source>
        <dbReference type="Proteomes" id="UP001165740"/>
    </source>
</evidence>
<dbReference type="AlphaFoldDB" id="A0A9W3B9V3"/>
<dbReference type="PANTHER" id="PTHR11034">
    <property type="entry name" value="N-MYC DOWNSTREAM REGULATED"/>
    <property type="match status" value="1"/>
</dbReference>
<feature type="compositionally biased region" description="Polar residues" evidence="2">
    <location>
        <begin position="310"/>
        <end position="327"/>
    </location>
</feature>
<dbReference type="Pfam" id="PF03096">
    <property type="entry name" value="Ndr"/>
    <property type="match status" value="1"/>
</dbReference>
<sequence length="366" mass="40687">MSQAPLEPREISAPRVGRFKIYIQGDLKHSQFIILTVHDLGCNHSMWTNFLAHPSMEEINRRGAFIHVDIPGQEDEAPDLPADYTFPSMQSLGEDLVCVLDQLDVKQVICVGEGAGANIIARFAMAQPDRVLGCVLIHCTGTTAGVMESLKDKVMNWKLEQIGMNPSTEAYLCLHRFGSATAEFEKAENKEQLQKVIENFQESLRSKINPRNLKRFVQAFMRRSNIADQVGKLKCRVMMVTGSKASFNHTVHNLFARMRERLDKKECDILEVDGVANVLEEKPERFAESLLYFLQGMGLVGGVPMPRVQRSASIDSTGTPPSRTRSMSMEEADMPRGIYSMSPPKYGSSPTRGSSGDVLSTSPTMG</sequence>
<proteinExistence type="inferred from homology"/>
<feature type="region of interest" description="Disordered" evidence="2">
    <location>
        <begin position="310"/>
        <end position="366"/>
    </location>
</feature>
<evidence type="ECO:0000256" key="2">
    <source>
        <dbReference type="SAM" id="MobiDB-lite"/>
    </source>
</evidence>
<dbReference type="SUPFAM" id="SSF53474">
    <property type="entry name" value="alpha/beta-Hydrolases"/>
    <property type="match status" value="1"/>
</dbReference>
<comment type="similarity">
    <text evidence="1">Belongs to the NDRG family.</text>
</comment>
<dbReference type="InterPro" id="IPR004142">
    <property type="entry name" value="NDRG"/>
</dbReference>
<dbReference type="GeneID" id="106064299"/>
<accession>A0A9W3B9V3</accession>
<feature type="compositionally biased region" description="Polar residues" evidence="2">
    <location>
        <begin position="348"/>
        <end position="366"/>
    </location>
</feature>
<dbReference type="RefSeq" id="XP_055896215.1">
    <property type="nucleotide sequence ID" value="XM_056040240.1"/>
</dbReference>
<gene>
    <name evidence="4" type="primary">LOC106064299</name>
</gene>
<dbReference type="InterPro" id="IPR029058">
    <property type="entry name" value="AB_hydrolase_fold"/>
</dbReference>
<dbReference type="Gene3D" id="3.40.50.1820">
    <property type="entry name" value="alpha/beta hydrolase"/>
    <property type="match status" value="1"/>
</dbReference>
<organism evidence="3 4">
    <name type="scientific">Biomphalaria glabrata</name>
    <name type="common">Bloodfluke planorb</name>
    <name type="synonym">Freshwater snail</name>
    <dbReference type="NCBI Taxonomy" id="6526"/>
    <lineage>
        <taxon>Eukaryota</taxon>
        <taxon>Metazoa</taxon>
        <taxon>Spiralia</taxon>
        <taxon>Lophotrochozoa</taxon>
        <taxon>Mollusca</taxon>
        <taxon>Gastropoda</taxon>
        <taxon>Heterobranchia</taxon>
        <taxon>Euthyneura</taxon>
        <taxon>Panpulmonata</taxon>
        <taxon>Hygrophila</taxon>
        <taxon>Lymnaeoidea</taxon>
        <taxon>Planorbidae</taxon>
        <taxon>Biomphalaria</taxon>
    </lineage>
</organism>
<reference evidence="4" key="1">
    <citation type="submission" date="2025-08" db="UniProtKB">
        <authorList>
            <consortium name="RefSeq"/>
        </authorList>
    </citation>
    <scope>IDENTIFICATION</scope>
</reference>
<evidence type="ECO:0000256" key="1">
    <source>
        <dbReference type="ARBA" id="ARBA00005598"/>
    </source>
</evidence>
<evidence type="ECO:0000313" key="4">
    <source>
        <dbReference type="RefSeq" id="XP_055896215.1"/>
    </source>
</evidence>
<keyword evidence="3" id="KW-1185">Reference proteome</keyword>
<dbReference type="Proteomes" id="UP001165740">
    <property type="component" value="Chromosome 1"/>
</dbReference>
<protein>
    <submittedName>
        <fullName evidence="4">Uncharacterized protein ZK1073.1-like isoform X2</fullName>
    </submittedName>
</protein>
<name>A0A9W3B9V3_BIOGL</name>